<dbReference type="AlphaFoldDB" id="A0A419S4Y8"/>
<dbReference type="PANTHER" id="PTHR36933">
    <property type="entry name" value="SLL0788 PROTEIN"/>
    <property type="match status" value="1"/>
</dbReference>
<feature type="domain" description="Zn-dependent PLC" evidence="3">
    <location>
        <begin position="176"/>
        <end position="228"/>
    </location>
</feature>
<evidence type="ECO:0000313" key="5">
    <source>
        <dbReference type="Proteomes" id="UP000283433"/>
    </source>
</evidence>
<evidence type="ECO:0000313" key="4">
    <source>
        <dbReference type="EMBL" id="RKD15168.1"/>
    </source>
</evidence>
<sequence length="228" mass="25762">MKTIRIVLSCIALGLLIGACQNPDSRSGTNTEDTSANEHMSSMGSDTSMMGQDSSMMAGMNAMMKEMHRMKMTGNADYDLAMMLKHHHQGAIDMSEAELRSGTDEQLKDMAQKTIDIQKKEIRDLEAIADKYKSGPKNYDPANKNEGLGQDMDKSMRSMMEMGHDMSKSTDHQFASMMKKHHKDGVEMGEMIVKHAKDANFKSMTQKTMKEQKKDIEKLDEWLDKHKK</sequence>
<dbReference type="EMBL" id="MBTA01000025">
    <property type="protein sequence ID" value="RKD15168.1"/>
    <property type="molecule type" value="Genomic_DNA"/>
</dbReference>
<feature type="chain" id="PRO_5019342364" description="Zn-dependent PLC domain-containing protein" evidence="2">
    <location>
        <begin position="23"/>
        <end position="228"/>
    </location>
</feature>
<dbReference type="PANTHER" id="PTHR36933:SF1">
    <property type="entry name" value="SLL0788 PROTEIN"/>
    <property type="match status" value="1"/>
</dbReference>
<comment type="caution">
    <text evidence="4">The sequence shown here is derived from an EMBL/GenBank/DDBJ whole genome shotgun (WGS) entry which is preliminary data.</text>
</comment>
<proteinExistence type="predicted"/>
<feature type="compositionally biased region" description="Low complexity" evidence="1">
    <location>
        <begin position="40"/>
        <end position="51"/>
    </location>
</feature>
<dbReference type="OrthoDB" id="8603558at2"/>
<dbReference type="Proteomes" id="UP000283433">
    <property type="component" value="Unassembled WGS sequence"/>
</dbReference>
<keyword evidence="5" id="KW-1185">Reference proteome</keyword>
<dbReference type="Pfam" id="PF03713">
    <property type="entry name" value="DUF305"/>
    <property type="match status" value="2"/>
</dbReference>
<name>A0A419S4Y8_9SPHI</name>
<dbReference type="PROSITE" id="PS51257">
    <property type="entry name" value="PROKAR_LIPOPROTEIN"/>
    <property type="match status" value="1"/>
</dbReference>
<dbReference type="InterPro" id="IPR005183">
    <property type="entry name" value="DUF305_CopM-like"/>
</dbReference>
<accession>A0A419S4Y8</accession>
<dbReference type="PROSITE" id="PS51346">
    <property type="entry name" value="PROKAR_ZN_DEPEND_PLPC_2"/>
    <property type="match status" value="1"/>
</dbReference>
<organism evidence="4 5">
    <name type="scientific">Pelobium manganitolerans</name>
    <dbReference type="NCBI Taxonomy" id="1842495"/>
    <lineage>
        <taxon>Bacteria</taxon>
        <taxon>Pseudomonadati</taxon>
        <taxon>Bacteroidota</taxon>
        <taxon>Sphingobacteriia</taxon>
        <taxon>Sphingobacteriales</taxon>
        <taxon>Sphingobacteriaceae</taxon>
        <taxon>Pelobium</taxon>
    </lineage>
</organism>
<protein>
    <recommendedName>
        <fullName evidence="3">Zn-dependent PLC domain-containing protein</fullName>
    </recommendedName>
</protein>
<dbReference type="GO" id="GO:0004629">
    <property type="term" value="F:phospholipase C activity"/>
    <property type="evidence" value="ECO:0007669"/>
    <property type="project" value="InterPro"/>
</dbReference>
<dbReference type="InterPro" id="IPR001531">
    <property type="entry name" value="Zn_PLipaseC"/>
</dbReference>
<evidence type="ECO:0000256" key="1">
    <source>
        <dbReference type="SAM" id="MobiDB-lite"/>
    </source>
</evidence>
<reference evidence="4 5" key="1">
    <citation type="submission" date="2016-07" db="EMBL/GenBank/DDBJ databases">
        <title>Genome of Pelobium manganitolerans.</title>
        <authorList>
            <person name="Wu S."/>
            <person name="Wang G."/>
        </authorList>
    </citation>
    <scope>NUCLEOTIDE SEQUENCE [LARGE SCALE GENOMIC DNA]</scope>
    <source>
        <strain evidence="4 5">YS-25</strain>
    </source>
</reference>
<dbReference type="Gene3D" id="1.20.1260.10">
    <property type="match status" value="2"/>
</dbReference>
<feature type="signal peptide" evidence="2">
    <location>
        <begin position="1"/>
        <end position="22"/>
    </location>
</feature>
<feature type="compositionally biased region" description="Polar residues" evidence="1">
    <location>
        <begin position="22"/>
        <end position="39"/>
    </location>
</feature>
<feature type="region of interest" description="Disordered" evidence="1">
    <location>
        <begin position="22"/>
        <end position="51"/>
    </location>
</feature>
<evidence type="ECO:0000256" key="2">
    <source>
        <dbReference type="SAM" id="SignalP"/>
    </source>
</evidence>
<dbReference type="InterPro" id="IPR012347">
    <property type="entry name" value="Ferritin-like"/>
</dbReference>
<evidence type="ECO:0000259" key="3">
    <source>
        <dbReference type="PROSITE" id="PS51346"/>
    </source>
</evidence>
<gene>
    <name evidence="4" type="ORF">BCY91_06510</name>
</gene>
<dbReference type="GO" id="GO:0008270">
    <property type="term" value="F:zinc ion binding"/>
    <property type="evidence" value="ECO:0007669"/>
    <property type="project" value="InterPro"/>
</dbReference>
<keyword evidence="2" id="KW-0732">Signal</keyword>
<dbReference type="RefSeq" id="WP_120182051.1">
    <property type="nucleotide sequence ID" value="NZ_MBTA01000025.1"/>
</dbReference>